<evidence type="ECO:0000313" key="11">
    <source>
        <dbReference type="Proteomes" id="UP000515129"/>
    </source>
</evidence>
<dbReference type="Gene3D" id="1.20.1070.10">
    <property type="entry name" value="Rhodopsin 7-helix transmembrane proteins"/>
    <property type="match status" value="1"/>
</dbReference>
<dbReference type="InterPro" id="IPR000276">
    <property type="entry name" value="GPCR_Rhodpsn"/>
</dbReference>
<evidence type="ECO:0000256" key="9">
    <source>
        <dbReference type="SAM" id="Phobius"/>
    </source>
</evidence>
<dbReference type="RefSeq" id="XP_026057556.1">
    <property type="nucleotide sequence ID" value="XM_026201771.1"/>
</dbReference>
<dbReference type="GO" id="GO:0005886">
    <property type="term" value="C:plasma membrane"/>
    <property type="evidence" value="ECO:0007669"/>
    <property type="project" value="TreeGrafter"/>
</dbReference>
<dbReference type="GeneID" id="113042753"/>
<evidence type="ECO:0000256" key="7">
    <source>
        <dbReference type="ARBA" id="ARBA00023180"/>
    </source>
</evidence>
<reference evidence="12" key="1">
    <citation type="submission" date="2025-08" db="UniProtKB">
        <authorList>
            <consortium name="RefSeq"/>
        </authorList>
    </citation>
    <scope>IDENTIFICATION</scope>
    <source>
        <strain evidence="12">Wakin</strain>
        <tissue evidence="12">Muscle</tissue>
    </source>
</reference>
<dbReference type="PANTHER" id="PTHR24232:SF105">
    <property type="entry name" value="URACIL NUCLEOTIDE_CYSTEINYL LEUKOTRIENE RECEPTOR-LIKE"/>
    <property type="match status" value="1"/>
</dbReference>
<accession>A0A6P6JBM6</accession>
<evidence type="ECO:0000256" key="3">
    <source>
        <dbReference type="ARBA" id="ARBA00022989"/>
    </source>
</evidence>
<feature type="transmembrane region" description="Helical" evidence="9">
    <location>
        <begin position="287"/>
        <end position="306"/>
    </location>
</feature>
<dbReference type="PRINTS" id="PR01157">
    <property type="entry name" value="P2YPURNOCPTR"/>
</dbReference>
<name>A0A6P6JBM6_CARAU</name>
<keyword evidence="5 9" id="KW-0472">Membrane</keyword>
<feature type="transmembrane region" description="Helical" evidence="9">
    <location>
        <begin position="33"/>
        <end position="58"/>
    </location>
</feature>
<feature type="transmembrane region" description="Helical" evidence="9">
    <location>
        <begin position="243"/>
        <end position="267"/>
    </location>
</feature>
<feature type="transmembrane region" description="Helical" evidence="9">
    <location>
        <begin position="70"/>
        <end position="87"/>
    </location>
</feature>
<dbReference type="GO" id="GO:0004930">
    <property type="term" value="F:G protein-coupled receptor activity"/>
    <property type="evidence" value="ECO:0007669"/>
    <property type="project" value="UniProtKB-KW"/>
</dbReference>
<evidence type="ECO:0000313" key="12">
    <source>
        <dbReference type="RefSeq" id="XP_026057556.1"/>
    </source>
</evidence>
<dbReference type="PROSITE" id="PS50262">
    <property type="entry name" value="G_PROTEIN_RECEP_F1_2"/>
    <property type="match status" value="1"/>
</dbReference>
<organism evidence="11 12">
    <name type="scientific">Carassius auratus</name>
    <name type="common">Goldfish</name>
    <dbReference type="NCBI Taxonomy" id="7957"/>
    <lineage>
        <taxon>Eukaryota</taxon>
        <taxon>Metazoa</taxon>
        <taxon>Chordata</taxon>
        <taxon>Craniata</taxon>
        <taxon>Vertebrata</taxon>
        <taxon>Euteleostomi</taxon>
        <taxon>Actinopterygii</taxon>
        <taxon>Neopterygii</taxon>
        <taxon>Teleostei</taxon>
        <taxon>Ostariophysi</taxon>
        <taxon>Cypriniformes</taxon>
        <taxon>Cyprinidae</taxon>
        <taxon>Cyprininae</taxon>
        <taxon>Carassius</taxon>
    </lineage>
</organism>
<dbReference type="OrthoDB" id="6503655at2759"/>
<keyword evidence="11" id="KW-1185">Reference proteome</keyword>
<feature type="domain" description="G-protein coupled receptors family 1 profile" evidence="10">
    <location>
        <begin position="49"/>
        <end position="303"/>
    </location>
</feature>
<evidence type="ECO:0000259" key="10">
    <source>
        <dbReference type="PROSITE" id="PS50262"/>
    </source>
</evidence>
<keyword evidence="8" id="KW-0807">Transducer</keyword>
<dbReference type="InterPro" id="IPR017452">
    <property type="entry name" value="GPCR_Rhodpsn_7TM"/>
</dbReference>
<evidence type="ECO:0000256" key="6">
    <source>
        <dbReference type="ARBA" id="ARBA00023170"/>
    </source>
</evidence>
<dbReference type="GO" id="GO:0035025">
    <property type="term" value="P:positive regulation of Rho protein signal transduction"/>
    <property type="evidence" value="ECO:0007669"/>
    <property type="project" value="TreeGrafter"/>
</dbReference>
<dbReference type="AlphaFoldDB" id="A0A6P6JBM6"/>
<feature type="transmembrane region" description="Helical" evidence="9">
    <location>
        <begin position="149"/>
        <end position="169"/>
    </location>
</feature>
<evidence type="ECO:0000256" key="1">
    <source>
        <dbReference type="ARBA" id="ARBA00004141"/>
    </source>
</evidence>
<proteinExistence type="predicted"/>
<keyword evidence="4" id="KW-0297">G-protein coupled receptor</keyword>
<dbReference type="GO" id="GO:0007200">
    <property type="term" value="P:phospholipase C-activating G protein-coupled receptor signaling pathway"/>
    <property type="evidence" value="ECO:0007669"/>
    <property type="project" value="TreeGrafter"/>
</dbReference>
<sequence length="329" mass="37894">MCWLLGKTISYFKDLRSNHSMEGIYLSSHLENILLTSFYIVIFIFSVPSNALALWVFCHRNTNNTPSKEFLKHLATADMSYILVLPMRVIYHISDSHWPLGEGVCRVVGFLFFVNLYCSMYFMACISVDRLLACVVPHKTQNLRNTRNAKVVSAVLWVMVTISMLPILFSKKEVTRRIQNVTVCEKLYIEKSSNPTAALVSTAIAFVIPLVILSISYILIFAKVKQMTFKERTHSQRKAMRMIVLTVVNFLIAFVPYHIHRFVFILQHDNMSRSESERQMLHLGNRITSALTCVSGVLDPVMYFFLARNYRETLLQLCGRSHKEEQSTT</sequence>
<keyword evidence="7" id="KW-0325">Glycoprotein</keyword>
<protein>
    <submittedName>
        <fullName evidence="12">Uracil nucleotide/cysteinyl leukotriene receptor</fullName>
    </submittedName>
</protein>
<feature type="transmembrane region" description="Helical" evidence="9">
    <location>
        <begin position="107"/>
        <end position="128"/>
    </location>
</feature>
<evidence type="ECO:0000256" key="2">
    <source>
        <dbReference type="ARBA" id="ARBA00022692"/>
    </source>
</evidence>
<feature type="transmembrane region" description="Helical" evidence="9">
    <location>
        <begin position="197"/>
        <end position="222"/>
    </location>
</feature>
<keyword evidence="3 9" id="KW-1133">Transmembrane helix</keyword>
<evidence type="ECO:0000256" key="8">
    <source>
        <dbReference type="ARBA" id="ARBA00023224"/>
    </source>
</evidence>
<evidence type="ECO:0000256" key="4">
    <source>
        <dbReference type="ARBA" id="ARBA00023040"/>
    </source>
</evidence>
<dbReference type="SUPFAM" id="SSF81321">
    <property type="entry name" value="Family A G protein-coupled receptor-like"/>
    <property type="match status" value="1"/>
</dbReference>
<dbReference type="Pfam" id="PF00001">
    <property type="entry name" value="7tm_1"/>
    <property type="match status" value="1"/>
</dbReference>
<keyword evidence="2 9" id="KW-0812">Transmembrane</keyword>
<dbReference type="Proteomes" id="UP000515129">
    <property type="component" value="Chromosome 24"/>
</dbReference>
<dbReference type="PRINTS" id="PR00237">
    <property type="entry name" value="GPCRRHODOPSN"/>
</dbReference>
<keyword evidence="6 12" id="KW-0675">Receptor</keyword>
<dbReference type="KEGG" id="caua:113042753"/>
<comment type="subcellular location">
    <subcellularLocation>
        <location evidence="1">Membrane</location>
        <topology evidence="1">Multi-pass membrane protein</topology>
    </subcellularLocation>
</comment>
<dbReference type="PANTHER" id="PTHR24232">
    <property type="entry name" value="G-PROTEIN COUPLED RECEPTOR"/>
    <property type="match status" value="1"/>
</dbReference>
<gene>
    <name evidence="12" type="primary">LOC113042753</name>
</gene>
<evidence type="ECO:0000256" key="5">
    <source>
        <dbReference type="ARBA" id="ARBA00023136"/>
    </source>
</evidence>